<evidence type="ECO:0000313" key="2">
    <source>
        <dbReference type="Proteomes" id="UP000317288"/>
    </source>
</evidence>
<evidence type="ECO:0000313" key="1">
    <source>
        <dbReference type="EMBL" id="TVU88513.1"/>
    </source>
</evidence>
<name>A0A558J4H1_9GAMM</name>
<dbReference type="EMBL" id="VNFE01000005">
    <property type="protein sequence ID" value="TVU88513.1"/>
    <property type="molecule type" value="Genomic_DNA"/>
</dbReference>
<reference evidence="1 2" key="1">
    <citation type="submission" date="2019-07" db="EMBL/GenBank/DDBJ databases">
        <title>Diversity of Bacteria from Kongsfjorden, Arctic.</title>
        <authorList>
            <person name="Yu Y."/>
        </authorList>
    </citation>
    <scope>NUCLEOTIDE SEQUENCE [LARGE SCALE GENOMIC DNA]</scope>
    <source>
        <strain evidence="1 2">SM1922</strain>
    </source>
</reference>
<comment type="caution">
    <text evidence="1">The sequence shown here is derived from an EMBL/GenBank/DDBJ whole genome shotgun (WGS) entry which is preliminary data.</text>
</comment>
<dbReference type="Proteomes" id="UP000317288">
    <property type="component" value="Unassembled WGS sequence"/>
</dbReference>
<proteinExistence type="predicted"/>
<gene>
    <name evidence="1" type="ORF">FQP89_15760</name>
</gene>
<organism evidence="1 2">
    <name type="scientific">Vreelandella titanicae</name>
    <dbReference type="NCBI Taxonomy" id="664683"/>
    <lineage>
        <taxon>Bacteria</taxon>
        <taxon>Pseudomonadati</taxon>
        <taxon>Pseudomonadota</taxon>
        <taxon>Gammaproteobacteria</taxon>
        <taxon>Oceanospirillales</taxon>
        <taxon>Halomonadaceae</taxon>
        <taxon>Vreelandella</taxon>
    </lineage>
</organism>
<dbReference type="AlphaFoldDB" id="A0A558J4H1"/>
<sequence length="62" mass="6903">MNGGLPNILFRLTPHASRLTPHASRLTPHASRLTPQLDKCYDAPQLIRQPSPFVMGGIEVKR</sequence>
<protein>
    <submittedName>
        <fullName evidence="1">Uncharacterized protein</fullName>
    </submittedName>
</protein>
<accession>A0A558J4H1</accession>